<dbReference type="InterPro" id="IPR000644">
    <property type="entry name" value="CBS_dom"/>
</dbReference>
<dbReference type="PANTHER" id="PTHR43080:SF2">
    <property type="entry name" value="CBS DOMAIN-CONTAINING PROTEIN"/>
    <property type="match status" value="1"/>
</dbReference>
<evidence type="ECO:0000256" key="3">
    <source>
        <dbReference type="PROSITE-ProRule" id="PRU00703"/>
    </source>
</evidence>
<comment type="caution">
    <text evidence="5">The sequence shown here is derived from an EMBL/GenBank/DDBJ whole genome shotgun (WGS) entry which is preliminary data.</text>
</comment>
<dbReference type="InterPro" id="IPR051257">
    <property type="entry name" value="Diverse_CBS-Domain"/>
</dbReference>
<feature type="domain" description="CBS" evidence="4">
    <location>
        <begin position="70"/>
        <end position="128"/>
    </location>
</feature>
<dbReference type="Pfam" id="PF00571">
    <property type="entry name" value="CBS"/>
    <property type="match status" value="2"/>
</dbReference>
<dbReference type="PANTHER" id="PTHR43080">
    <property type="entry name" value="CBS DOMAIN-CONTAINING PROTEIN CBSX3, MITOCHONDRIAL"/>
    <property type="match status" value="1"/>
</dbReference>
<dbReference type="Gene3D" id="3.10.580.10">
    <property type="entry name" value="CBS-domain"/>
    <property type="match status" value="1"/>
</dbReference>
<evidence type="ECO:0000313" key="5">
    <source>
        <dbReference type="EMBL" id="HIQ32597.1"/>
    </source>
</evidence>
<feature type="domain" description="CBS" evidence="4">
    <location>
        <begin position="12"/>
        <end position="69"/>
    </location>
</feature>
<keyword evidence="2 3" id="KW-0129">CBS domain</keyword>
<sequence>MGIEMPKVKDVMNRDFLVLSPDMVGGEAIELMYRRNKSYAPVVEEGKLEGWVRALDLMVGCKHSKVEDLMLYIDEIKVLKEDEEISQDLIEEMVGEEVIAYPVVNKEGEVVGTLSVFDLLRYYRSPRD</sequence>
<dbReference type="CDD" id="cd02205">
    <property type="entry name" value="CBS_pair_SF"/>
    <property type="match status" value="1"/>
</dbReference>
<protein>
    <submittedName>
        <fullName evidence="5">CBS domain-containing protein</fullName>
    </submittedName>
</protein>
<keyword evidence="1" id="KW-0677">Repeat</keyword>
<evidence type="ECO:0000256" key="1">
    <source>
        <dbReference type="ARBA" id="ARBA00022737"/>
    </source>
</evidence>
<name>A0A833EBC4_9EURY</name>
<evidence type="ECO:0000256" key="2">
    <source>
        <dbReference type="ARBA" id="ARBA00023122"/>
    </source>
</evidence>
<dbReference type="Proteomes" id="UP000623215">
    <property type="component" value="Unassembled WGS sequence"/>
</dbReference>
<accession>A0A833EBC4</accession>
<proteinExistence type="predicted"/>
<evidence type="ECO:0000259" key="4">
    <source>
        <dbReference type="PROSITE" id="PS51371"/>
    </source>
</evidence>
<dbReference type="SUPFAM" id="SSF54631">
    <property type="entry name" value="CBS-domain pair"/>
    <property type="match status" value="1"/>
</dbReference>
<dbReference type="EMBL" id="DQVW01000068">
    <property type="protein sequence ID" value="HIQ32597.1"/>
    <property type="molecule type" value="Genomic_DNA"/>
</dbReference>
<dbReference type="SMART" id="SM00116">
    <property type="entry name" value="CBS"/>
    <property type="match status" value="2"/>
</dbReference>
<reference evidence="5" key="1">
    <citation type="journal article" date="2020" name="ISME J.">
        <title>Gammaproteobacteria mediating utilization of methyl-, sulfur- and petroleum organic compounds in deep ocean hydrothermal plumes.</title>
        <authorList>
            <person name="Zhou Z."/>
            <person name="Liu Y."/>
            <person name="Pan J."/>
            <person name="Cron B.R."/>
            <person name="Toner B.M."/>
            <person name="Anantharaman K."/>
            <person name="Breier J.A."/>
            <person name="Dick G.J."/>
            <person name="Li M."/>
        </authorList>
    </citation>
    <scope>NUCLEOTIDE SEQUENCE</scope>
    <source>
        <strain evidence="5">SZUA-1534</strain>
    </source>
</reference>
<dbReference type="InterPro" id="IPR046342">
    <property type="entry name" value="CBS_dom_sf"/>
</dbReference>
<organism evidence="5 6">
    <name type="scientific">Methanothermococcus okinawensis</name>
    <dbReference type="NCBI Taxonomy" id="155863"/>
    <lineage>
        <taxon>Archaea</taxon>
        <taxon>Methanobacteriati</taxon>
        <taxon>Methanobacteriota</taxon>
        <taxon>Methanomada group</taxon>
        <taxon>Methanococci</taxon>
        <taxon>Methanococcales</taxon>
        <taxon>Methanococcaceae</taxon>
        <taxon>Methanothermococcus</taxon>
    </lineage>
</organism>
<dbReference type="AlphaFoldDB" id="A0A833EBC4"/>
<dbReference type="PROSITE" id="PS51371">
    <property type="entry name" value="CBS"/>
    <property type="match status" value="2"/>
</dbReference>
<gene>
    <name evidence="5" type="ORF">EYH55_03855</name>
</gene>
<evidence type="ECO:0000313" key="6">
    <source>
        <dbReference type="Proteomes" id="UP000623215"/>
    </source>
</evidence>